<dbReference type="PANTHER" id="PTHR34298">
    <property type="entry name" value="SEGREGATION AND CONDENSATION PROTEIN B"/>
    <property type="match status" value="1"/>
</dbReference>
<reference evidence="6" key="1">
    <citation type="submission" date="2023-07" db="EMBL/GenBank/DDBJ databases">
        <title>Genomic Encyclopedia of Type Strains, Phase IV (KMG-IV): sequencing the most valuable type-strain genomes for metagenomic binning, comparative biology and taxonomic classification.</title>
        <authorList>
            <person name="Goeker M."/>
        </authorList>
    </citation>
    <scope>NUCLEOTIDE SEQUENCE [LARGE SCALE GENOMIC DNA]</scope>
    <source>
        <strain evidence="6">DSM 21204</strain>
    </source>
</reference>
<evidence type="ECO:0000313" key="6">
    <source>
        <dbReference type="EMBL" id="MDQ0514145.1"/>
    </source>
</evidence>
<protein>
    <submittedName>
        <fullName evidence="6">Segregation and condensation protein B</fullName>
    </submittedName>
</protein>
<dbReference type="Proteomes" id="UP001240643">
    <property type="component" value="Unassembled WGS sequence"/>
</dbReference>
<dbReference type="InterPro" id="IPR005234">
    <property type="entry name" value="ScpB_csome_segregation"/>
</dbReference>
<dbReference type="PANTHER" id="PTHR34298:SF2">
    <property type="entry name" value="SEGREGATION AND CONDENSATION PROTEIN B"/>
    <property type="match status" value="1"/>
</dbReference>
<dbReference type="NCBIfam" id="TIGR00281">
    <property type="entry name" value="SMC-Scp complex subunit ScpB"/>
    <property type="match status" value="1"/>
</dbReference>
<dbReference type="SUPFAM" id="SSF46785">
    <property type="entry name" value="Winged helix' DNA-binding domain"/>
    <property type="match status" value="2"/>
</dbReference>
<feature type="compositionally biased region" description="Acidic residues" evidence="5">
    <location>
        <begin position="286"/>
        <end position="296"/>
    </location>
</feature>
<sequence length="310" mass="35228">MNKRKKSENSTEYSLDDLLQKLFEKNTVKSIDHIEPLINSDEPATAETESELLEAITTPNESVQSDNQTSDSDLVLVDELESIPTELPVETFVFSGPEINLHRSVLEAALFTVGSQGLKINEMKRILDHENVNSDYLHDLLKKMKQDYLADPTSGIVVEKFDDVYKITTKVELYDHLRKLIKPNLSSALTNTLMEVLSLIAYNGPCPKSLIFKVRNVDPTNSIDKLIKLGLIYQYKRAETPGKPWLYKTTPKFFDITGIRSKAQLPKVSVSLNGYLDDETNHDSEEMNEQPGDDDFFNINRKNNLEIDDE</sequence>
<evidence type="ECO:0000256" key="1">
    <source>
        <dbReference type="ARBA" id="ARBA00022490"/>
    </source>
</evidence>
<proteinExistence type="predicted"/>
<evidence type="ECO:0000256" key="4">
    <source>
        <dbReference type="ARBA" id="ARBA00023306"/>
    </source>
</evidence>
<keyword evidence="2" id="KW-0132">Cell division</keyword>
<feature type="region of interest" description="Disordered" evidence="5">
    <location>
        <begin position="276"/>
        <end position="299"/>
    </location>
</feature>
<name>A0ABU0LZK6_9BACT</name>
<keyword evidence="7" id="KW-1185">Reference proteome</keyword>
<dbReference type="Pfam" id="PF04079">
    <property type="entry name" value="SMC_ScpB"/>
    <property type="match status" value="1"/>
</dbReference>
<evidence type="ECO:0000256" key="5">
    <source>
        <dbReference type="SAM" id="MobiDB-lite"/>
    </source>
</evidence>
<keyword evidence="1" id="KW-0963">Cytoplasm</keyword>
<dbReference type="RefSeq" id="WP_256547166.1">
    <property type="nucleotide sequence ID" value="NZ_CP101809.1"/>
</dbReference>
<accession>A0ABU0LZK6</accession>
<comment type="caution">
    <text evidence="6">The sequence shown here is derived from an EMBL/GenBank/DDBJ whole genome shotgun (WGS) entry which is preliminary data.</text>
</comment>
<dbReference type="EMBL" id="JAUSWO010000001">
    <property type="protein sequence ID" value="MDQ0514145.1"/>
    <property type="molecule type" value="Genomic_DNA"/>
</dbReference>
<keyword evidence="4" id="KW-0131">Cell cycle</keyword>
<evidence type="ECO:0000256" key="2">
    <source>
        <dbReference type="ARBA" id="ARBA00022618"/>
    </source>
</evidence>
<gene>
    <name evidence="6" type="ORF">J2Z62_000583</name>
</gene>
<dbReference type="Gene3D" id="1.10.10.10">
    <property type="entry name" value="Winged helix-like DNA-binding domain superfamily/Winged helix DNA-binding domain"/>
    <property type="match status" value="2"/>
</dbReference>
<organism evidence="6 7">
    <name type="scientific">Mycoplasmoides fastidiosum</name>
    <dbReference type="NCBI Taxonomy" id="92758"/>
    <lineage>
        <taxon>Bacteria</taxon>
        <taxon>Bacillati</taxon>
        <taxon>Mycoplasmatota</taxon>
        <taxon>Mycoplasmoidales</taxon>
        <taxon>Mycoplasmoidaceae</taxon>
        <taxon>Mycoplasmoides</taxon>
    </lineage>
</organism>
<keyword evidence="3" id="KW-0159">Chromosome partition</keyword>
<dbReference type="InterPro" id="IPR036390">
    <property type="entry name" value="WH_DNA-bd_sf"/>
</dbReference>
<evidence type="ECO:0000256" key="3">
    <source>
        <dbReference type="ARBA" id="ARBA00022829"/>
    </source>
</evidence>
<evidence type="ECO:0000313" key="7">
    <source>
        <dbReference type="Proteomes" id="UP001240643"/>
    </source>
</evidence>
<dbReference type="InterPro" id="IPR036388">
    <property type="entry name" value="WH-like_DNA-bd_sf"/>
</dbReference>